<evidence type="ECO:0000313" key="2">
    <source>
        <dbReference type="EMBL" id="AGI11254.1"/>
    </source>
</evidence>
<evidence type="ECO:0000259" key="1">
    <source>
        <dbReference type="Pfam" id="PF18757"/>
    </source>
</evidence>
<dbReference type="Pfam" id="PF18757">
    <property type="entry name" value="Nmad5"/>
    <property type="match status" value="1"/>
</dbReference>
<reference evidence="2 3" key="1">
    <citation type="submission" date="2013-03" db="EMBL/GenBank/DDBJ databases">
        <title>Complete Genome Sequence of Pseudomonas aeruginosa Siphophage LKO4.</title>
        <authorList>
            <person name="Lammens E.A."/>
            <person name="Lavigne R."/>
        </authorList>
    </citation>
    <scope>NUCLEOTIDE SEQUENCE [LARGE SCALE GENOMIC DNA]</scope>
</reference>
<sequence>MAVRLSNYIREQVRDAILAHSFSDREKALDAREKELALEFYNDLYPEAIRAHMYALPNGFLEVRSSIRVQVVGESYHSLDLPEKKRVADCWSHNPGKVYEADHPLGEKLRTYLKDRTQFKREREEAKTGAWAVLESVTTVNKLIQVWPEVEQFARPFAVESPSRAIALPIKDLNARLGLPPQTASA</sequence>
<gene>
    <name evidence="2" type="ORF">LKO4_0015</name>
</gene>
<dbReference type="EMBL" id="KC758116">
    <property type="protein sequence ID" value="AGI11254.1"/>
    <property type="molecule type" value="Genomic_DNA"/>
</dbReference>
<protein>
    <recommendedName>
        <fullName evidence="1">Nucleotide modification associated domain-containing protein</fullName>
    </recommendedName>
</protein>
<dbReference type="Proteomes" id="UP000225969">
    <property type="component" value="Segment"/>
</dbReference>
<keyword evidence="3" id="KW-1185">Reference proteome</keyword>
<feature type="domain" description="Nucleotide modification associated" evidence="1">
    <location>
        <begin position="3"/>
        <end position="180"/>
    </location>
</feature>
<name>A0A0U1VTC2_9CAUD</name>
<accession>A0A0U1VTC2</accession>
<evidence type="ECO:0000313" key="3">
    <source>
        <dbReference type="Proteomes" id="UP000225969"/>
    </source>
</evidence>
<dbReference type="InterPro" id="IPR040835">
    <property type="entry name" value="Nmad5"/>
</dbReference>
<organism evidence="2 3">
    <name type="scientific">Pseudomonas phage LKO4</name>
    <dbReference type="NCBI Taxonomy" id="1308899"/>
    <lineage>
        <taxon>Viruses</taxon>
        <taxon>Duplodnaviria</taxon>
        <taxon>Heunggongvirae</taxon>
        <taxon>Uroviricota</taxon>
        <taxon>Caudoviricetes</taxon>
        <taxon>Mesyanzhinovviridae</taxon>
        <taxon>Rabinowitzvirinae</taxon>
        <taxon>Yuavirus</taxon>
        <taxon>Yuavirus LKO4</taxon>
        <taxon>Pseudomonas virus LKO4</taxon>
    </lineage>
</organism>
<proteinExistence type="predicted"/>